<feature type="signal peptide" evidence="1">
    <location>
        <begin position="1"/>
        <end position="17"/>
    </location>
</feature>
<evidence type="ECO:0000256" key="1">
    <source>
        <dbReference type="SAM" id="SignalP"/>
    </source>
</evidence>
<name>A0AAD6X0L4_9AGAR</name>
<dbReference type="EMBL" id="JARJCM010000075">
    <property type="protein sequence ID" value="KAJ7032182.1"/>
    <property type="molecule type" value="Genomic_DNA"/>
</dbReference>
<dbReference type="Gene3D" id="2.60.20.10">
    <property type="entry name" value="Crystallins"/>
    <property type="match status" value="1"/>
</dbReference>
<keyword evidence="1" id="KW-0732">Signal</keyword>
<comment type="caution">
    <text evidence="2">The sequence shown here is derived from an EMBL/GenBank/DDBJ whole genome shotgun (WGS) entry which is preliminary data.</text>
</comment>
<accession>A0AAD6X0L4</accession>
<sequence>MMSKTLAVFALLSATLAASSVIRAPVFSPSVSKGPSSDSGLPPPTILFSTCVNENLDDCVDWSGGILGRATPRAAPASCNDLTQIFNTGIDLANDISSVAVRETHTTCTLYTNNDCSGRSLFLNFDNGTINALSAFNFDNVANSFDCLE</sequence>
<evidence type="ECO:0000313" key="2">
    <source>
        <dbReference type="EMBL" id="KAJ7032182.1"/>
    </source>
</evidence>
<gene>
    <name evidence="2" type="ORF">C8F04DRAFT_1108089</name>
</gene>
<organism evidence="2 3">
    <name type="scientific">Mycena alexandri</name>
    <dbReference type="NCBI Taxonomy" id="1745969"/>
    <lineage>
        <taxon>Eukaryota</taxon>
        <taxon>Fungi</taxon>
        <taxon>Dikarya</taxon>
        <taxon>Basidiomycota</taxon>
        <taxon>Agaricomycotina</taxon>
        <taxon>Agaricomycetes</taxon>
        <taxon>Agaricomycetidae</taxon>
        <taxon>Agaricales</taxon>
        <taxon>Marasmiineae</taxon>
        <taxon>Mycenaceae</taxon>
        <taxon>Mycena</taxon>
    </lineage>
</organism>
<dbReference type="AlphaFoldDB" id="A0AAD6X0L4"/>
<keyword evidence="3" id="KW-1185">Reference proteome</keyword>
<protein>
    <submittedName>
        <fullName evidence="2">Uncharacterized protein</fullName>
    </submittedName>
</protein>
<proteinExistence type="predicted"/>
<reference evidence="2" key="1">
    <citation type="submission" date="2023-03" db="EMBL/GenBank/DDBJ databases">
        <title>Massive genome expansion in bonnet fungi (Mycena s.s.) driven by repeated elements and novel gene families across ecological guilds.</title>
        <authorList>
            <consortium name="Lawrence Berkeley National Laboratory"/>
            <person name="Harder C.B."/>
            <person name="Miyauchi S."/>
            <person name="Viragh M."/>
            <person name="Kuo A."/>
            <person name="Thoen E."/>
            <person name="Andreopoulos B."/>
            <person name="Lu D."/>
            <person name="Skrede I."/>
            <person name="Drula E."/>
            <person name="Henrissat B."/>
            <person name="Morin E."/>
            <person name="Kohler A."/>
            <person name="Barry K."/>
            <person name="LaButti K."/>
            <person name="Morin E."/>
            <person name="Salamov A."/>
            <person name="Lipzen A."/>
            <person name="Mereny Z."/>
            <person name="Hegedus B."/>
            <person name="Baldrian P."/>
            <person name="Stursova M."/>
            <person name="Weitz H."/>
            <person name="Taylor A."/>
            <person name="Grigoriev I.V."/>
            <person name="Nagy L.G."/>
            <person name="Martin F."/>
            <person name="Kauserud H."/>
        </authorList>
    </citation>
    <scope>NUCLEOTIDE SEQUENCE</scope>
    <source>
        <strain evidence="2">CBHHK200</strain>
    </source>
</reference>
<feature type="chain" id="PRO_5042253302" evidence="1">
    <location>
        <begin position="18"/>
        <end position="149"/>
    </location>
</feature>
<evidence type="ECO:0000313" key="3">
    <source>
        <dbReference type="Proteomes" id="UP001218188"/>
    </source>
</evidence>
<dbReference type="Proteomes" id="UP001218188">
    <property type="component" value="Unassembled WGS sequence"/>
</dbReference>